<keyword evidence="2" id="KW-1185">Reference proteome</keyword>
<proteinExistence type="predicted"/>
<organism evidence="1 2">
    <name type="scientific">Caerostris extrusa</name>
    <name type="common">Bark spider</name>
    <name type="synonym">Caerostris bankana</name>
    <dbReference type="NCBI Taxonomy" id="172846"/>
    <lineage>
        <taxon>Eukaryota</taxon>
        <taxon>Metazoa</taxon>
        <taxon>Ecdysozoa</taxon>
        <taxon>Arthropoda</taxon>
        <taxon>Chelicerata</taxon>
        <taxon>Arachnida</taxon>
        <taxon>Araneae</taxon>
        <taxon>Araneomorphae</taxon>
        <taxon>Entelegynae</taxon>
        <taxon>Araneoidea</taxon>
        <taxon>Araneidae</taxon>
        <taxon>Caerostris</taxon>
    </lineage>
</organism>
<sequence>MFEKIKIGIKNVRNIKRRRNFIETETEKDLDNLIQQFKDQDSLKEHFNINKSTARRPHIICFDVSADTEEKTLLDSLHEQFSEGTQGSRRSSVFDVAQDTSDEKRLEDLHSQFSEEGHGNGDFHINHHFNSKRGVNWIVEDFVPVTPSELEAVIEGIKPKKASGIDGLPREIVKVIFYSNPVWFTSLFNFSSGHFPHLLKWARIVLLPKEVRYQAIMLSLALKFTYLENIISYPGPSVKCQEVNRQLAAINKNLATGTTLGISSI</sequence>
<protein>
    <recommendedName>
        <fullName evidence="3">Reverse transcriptase</fullName>
    </recommendedName>
</protein>
<evidence type="ECO:0000313" key="2">
    <source>
        <dbReference type="Proteomes" id="UP001054945"/>
    </source>
</evidence>
<dbReference type="EMBL" id="BPLR01017249">
    <property type="protein sequence ID" value="GIY89716.1"/>
    <property type="molecule type" value="Genomic_DNA"/>
</dbReference>
<dbReference type="AlphaFoldDB" id="A0AAV4X6W6"/>
<dbReference type="Proteomes" id="UP001054945">
    <property type="component" value="Unassembled WGS sequence"/>
</dbReference>
<accession>A0AAV4X6W6</accession>
<evidence type="ECO:0000313" key="1">
    <source>
        <dbReference type="EMBL" id="GIY89716.1"/>
    </source>
</evidence>
<reference evidence="1 2" key="1">
    <citation type="submission" date="2021-06" db="EMBL/GenBank/DDBJ databases">
        <title>Caerostris extrusa draft genome.</title>
        <authorList>
            <person name="Kono N."/>
            <person name="Arakawa K."/>
        </authorList>
    </citation>
    <scope>NUCLEOTIDE SEQUENCE [LARGE SCALE GENOMIC DNA]</scope>
</reference>
<gene>
    <name evidence="1" type="ORF">CEXT_527161</name>
</gene>
<name>A0AAV4X6W6_CAEEX</name>
<comment type="caution">
    <text evidence="1">The sequence shown here is derived from an EMBL/GenBank/DDBJ whole genome shotgun (WGS) entry which is preliminary data.</text>
</comment>
<evidence type="ECO:0008006" key="3">
    <source>
        <dbReference type="Google" id="ProtNLM"/>
    </source>
</evidence>